<feature type="compositionally biased region" description="Basic and acidic residues" evidence="1">
    <location>
        <begin position="106"/>
        <end position="116"/>
    </location>
</feature>
<reference evidence="2" key="1">
    <citation type="submission" date="2018-11" db="EMBL/GenBank/DDBJ databases">
        <authorList>
            <consortium name="Pathogen Informatics"/>
        </authorList>
    </citation>
    <scope>NUCLEOTIDE SEQUENCE</scope>
</reference>
<proteinExistence type="predicted"/>
<dbReference type="EMBL" id="CAAALY010025311">
    <property type="protein sequence ID" value="VEL15640.1"/>
    <property type="molecule type" value="Genomic_DNA"/>
</dbReference>
<keyword evidence="3" id="KW-1185">Reference proteome</keyword>
<protein>
    <submittedName>
        <fullName evidence="2">Uncharacterized protein</fullName>
    </submittedName>
</protein>
<comment type="caution">
    <text evidence="2">The sequence shown here is derived from an EMBL/GenBank/DDBJ whole genome shotgun (WGS) entry which is preliminary data.</text>
</comment>
<dbReference type="Proteomes" id="UP000784294">
    <property type="component" value="Unassembled WGS sequence"/>
</dbReference>
<name>A0A448WMN8_9PLAT</name>
<sequence length="165" mass="17594">MDFHPLAGPSRLALQPRTSGSICQANVNIVGSSLVSSGAKFSSSVLSGGSVCPSVRPSHQRHRRIHSQPEMLTSSHYSGIPLSDLPAALPGPVTYRVGEEEEDDGKQEHDRIDEGSGRQQVTFGKSRIGAGGCWRKVQGTSALVNSSPSEWLLTKKSRQGYPAKG</sequence>
<evidence type="ECO:0000313" key="3">
    <source>
        <dbReference type="Proteomes" id="UP000784294"/>
    </source>
</evidence>
<accession>A0A448WMN8</accession>
<evidence type="ECO:0000313" key="2">
    <source>
        <dbReference type="EMBL" id="VEL15640.1"/>
    </source>
</evidence>
<feature type="region of interest" description="Disordered" evidence="1">
    <location>
        <begin position="98"/>
        <end position="122"/>
    </location>
</feature>
<evidence type="ECO:0000256" key="1">
    <source>
        <dbReference type="SAM" id="MobiDB-lite"/>
    </source>
</evidence>
<gene>
    <name evidence="2" type="ORF">PXEA_LOCUS9080</name>
</gene>
<dbReference type="AlphaFoldDB" id="A0A448WMN8"/>
<organism evidence="2 3">
    <name type="scientific">Protopolystoma xenopodis</name>
    <dbReference type="NCBI Taxonomy" id="117903"/>
    <lineage>
        <taxon>Eukaryota</taxon>
        <taxon>Metazoa</taxon>
        <taxon>Spiralia</taxon>
        <taxon>Lophotrochozoa</taxon>
        <taxon>Platyhelminthes</taxon>
        <taxon>Monogenea</taxon>
        <taxon>Polyopisthocotylea</taxon>
        <taxon>Polystomatidea</taxon>
        <taxon>Polystomatidae</taxon>
        <taxon>Protopolystoma</taxon>
    </lineage>
</organism>